<sequence>MSVDARFRLSDEDEYRSMLGLFFRSTAHSFSKRNGGEVYLPHHEWLCTLYLVPPHIFIVHPRMNGVASVCCHSGVVVVVLPIVWTTVDRLFFECVGRFLMRTVNRCCSLSFDRCRVFCLVLSSTVACCNESWIINSFEGRLWLFDWNRIVVDKWIYECQAQLVGCKLHTASNVDKKALPSSREEFQFSLISKTWKSTRTRALPICTSRSLKTPTELL</sequence>
<reference evidence="1" key="1">
    <citation type="submission" date="2019-12" db="EMBL/GenBank/DDBJ databases">
        <title>Genome sequencing and annotation of Brassica cretica.</title>
        <authorList>
            <person name="Studholme D.J."/>
            <person name="Sarris P.F."/>
        </authorList>
    </citation>
    <scope>NUCLEOTIDE SEQUENCE</scope>
    <source>
        <strain evidence="1">PFS-001/15</strain>
        <tissue evidence="1">Leaf</tissue>
    </source>
</reference>
<dbReference type="AlphaFoldDB" id="A0A8S9GE28"/>
<protein>
    <submittedName>
        <fullName evidence="1">Uncharacterized protein</fullName>
    </submittedName>
</protein>
<evidence type="ECO:0000313" key="2">
    <source>
        <dbReference type="Proteomes" id="UP000712281"/>
    </source>
</evidence>
<gene>
    <name evidence="1" type="ORF">F2Q68_00030884</name>
</gene>
<proteinExistence type="predicted"/>
<evidence type="ECO:0000313" key="1">
    <source>
        <dbReference type="EMBL" id="KAF2544151.1"/>
    </source>
</evidence>
<name>A0A8S9GE28_BRACR</name>
<organism evidence="1 2">
    <name type="scientific">Brassica cretica</name>
    <name type="common">Mustard</name>
    <dbReference type="NCBI Taxonomy" id="69181"/>
    <lineage>
        <taxon>Eukaryota</taxon>
        <taxon>Viridiplantae</taxon>
        <taxon>Streptophyta</taxon>
        <taxon>Embryophyta</taxon>
        <taxon>Tracheophyta</taxon>
        <taxon>Spermatophyta</taxon>
        <taxon>Magnoliopsida</taxon>
        <taxon>eudicotyledons</taxon>
        <taxon>Gunneridae</taxon>
        <taxon>Pentapetalae</taxon>
        <taxon>rosids</taxon>
        <taxon>malvids</taxon>
        <taxon>Brassicales</taxon>
        <taxon>Brassicaceae</taxon>
        <taxon>Brassiceae</taxon>
        <taxon>Brassica</taxon>
    </lineage>
</organism>
<comment type="caution">
    <text evidence="1">The sequence shown here is derived from an EMBL/GenBank/DDBJ whole genome shotgun (WGS) entry which is preliminary data.</text>
</comment>
<dbReference type="EMBL" id="QGKW02002005">
    <property type="protein sequence ID" value="KAF2544151.1"/>
    <property type="molecule type" value="Genomic_DNA"/>
</dbReference>
<accession>A0A8S9GE28</accession>
<dbReference type="Proteomes" id="UP000712281">
    <property type="component" value="Unassembled WGS sequence"/>
</dbReference>